<dbReference type="EMBL" id="CAFBLT010000002">
    <property type="protein sequence ID" value="CAB4882369.1"/>
    <property type="molecule type" value="Genomic_DNA"/>
</dbReference>
<proteinExistence type="predicted"/>
<reference evidence="2" key="1">
    <citation type="submission" date="2020-05" db="EMBL/GenBank/DDBJ databases">
        <authorList>
            <person name="Chiriac C."/>
            <person name="Salcher M."/>
            <person name="Ghai R."/>
            <person name="Kavagutti S V."/>
        </authorList>
    </citation>
    <scope>NUCLEOTIDE SEQUENCE</scope>
</reference>
<dbReference type="EMBL" id="CAFABE010000035">
    <property type="protein sequence ID" value="CAB4827847.1"/>
    <property type="molecule type" value="Genomic_DNA"/>
</dbReference>
<evidence type="ECO:0000313" key="2">
    <source>
        <dbReference type="EMBL" id="CAB4882369.1"/>
    </source>
</evidence>
<evidence type="ECO:0000313" key="1">
    <source>
        <dbReference type="EMBL" id="CAB4827847.1"/>
    </source>
</evidence>
<organism evidence="2">
    <name type="scientific">freshwater metagenome</name>
    <dbReference type="NCBI Taxonomy" id="449393"/>
    <lineage>
        <taxon>unclassified sequences</taxon>
        <taxon>metagenomes</taxon>
        <taxon>ecological metagenomes</taxon>
    </lineage>
</organism>
<protein>
    <submittedName>
        <fullName evidence="2">Unannotated protein</fullName>
    </submittedName>
</protein>
<dbReference type="AlphaFoldDB" id="A0A6J7EQJ2"/>
<sequence length="111" mass="12438">MELVVDLEGIVITLKESENLDHFSVSISEPVTATQRSHAHRFADVVAARHLGVVDEHGDLALNPQILRFLAAGEVEDAWEERFDVMLKEAGKEGRIDPEGRLRTHVMWPGE</sequence>
<name>A0A6J7EQJ2_9ZZZZ</name>
<accession>A0A6J7EQJ2</accession>
<gene>
    <name evidence="1" type="ORF">UFOPK3164_00884</name>
    <name evidence="2" type="ORF">UFOPK3427_01625</name>
</gene>